<dbReference type="InterPro" id="IPR044831">
    <property type="entry name" value="Ccp1-like"/>
</dbReference>
<dbReference type="GO" id="GO:0000302">
    <property type="term" value="P:response to reactive oxygen species"/>
    <property type="evidence" value="ECO:0007669"/>
    <property type="project" value="TreeGrafter"/>
</dbReference>
<dbReference type="InterPro" id="IPR002016">
    <property type="entry name" value="Haem_peroxidase"/>
</dbReference>
<keyword evidence="1 5" id="KW-0575">Peroxidase</keyword>
<dbReference type="GO" id="GO:0020037">
    <property type="term" value="F:heme binding"/>
    <property type="evidence" value="ECO:0007669"/>
    <property type="project" value="UniProtKB-UniRule"/>
</dbReference>
<evidence type="ECO:0000256" key="5">
    <source>
        <dbReference type="RuleBase" id="RU363051"/>
    </source>
</evidence>
<keyword evidence="2" id="KW-0479">Metal-binding</keyword>
<dbReference type="Gene3D" id="1.10.520.10">
    <property type="match status" value="1"/>
</dbReference>
<organism evidence="7 8">
    <name type="scientific">Colletotrichum destructivum</name>
    <dbReference type="NCBI Taxonomy" id="34406"/>
    <lineage>
        <taxon>Eukaryota</taxon>
        <taxon>Fungi</taxon>
        <taxon>Dikarya</taxon>
        <taxon>Ascomycota</taxon>
        <taxon>Pezizomycotina</taxon>
        <taxon>Sordariomycetes</taxon>
        <taxon>Hypocreomycetidae</taxon>
        <taxon>Glomerellales</taxon>
        <taxon>Glomerellaceae</taxon>
        <taxon>Colletotrichum</taxon>
        <taxon>Colletotrichum destructivum species complex</taxon>
    </lineage>
</organism>
<keyword evidence="8" id="KW-1185">Reference proteome</keyword>
<dbReference type="SUPFAM" id="SSF48113">
    <property type="entry name" value="Heme-dependent peroxidases"/>
    <property type="match status" value="1"/>
</dbReference>
<dbReference type="PANTHER" id="PTHR31356">
    <property type="entry name" value="THYLAKOID LUMENAL 29 KDA PROTEIN, CHLOROPLASTIC-RELATED"/>
    <property type="match status" value="1"/>
</dbReference>
<dbReference type="Pfam" id="PF00141">
    <property type="entry name" value="peroxidase"/>
    <property type="match status" value="1"/>
</dbReference>
<dbReference type="GO" id="GO:0034599">
    <property type="term" value="P:cellular response to oxidative stress"/>
    <property type="evidence" value="ECO:0007669"/>
    <property type="project" value="InterPro"/>
</dbReference>
<dbReference type="GO" id="GO:0042744">
    <property type="term" value="P:hydrogen peroxide catabolic process"/>
    <property type="evidence" value="ECO:0007669"/>
    <property type="project" value="TreeGrafter"/>
</dbReference>
<evidence type="ECO:0000256" key="4">
    <source>
        <dbReference type="RuleBase" id="RU004241"/>
    </source>
</evidence>
<evidence type="ECO:0000256" key="3">
    <source>
        <dbReference type="ARBA" id="ARBA00023002"/>
    </source>
</evidence>
<reference evidence="8" key="1">
    <citation type="journal article" date="2023" name="bioRxiv">
        <title>Complete genome of the Medicago anthracnose fungus, Colletotrichum destructivum, reveals a mini-chromosome-like region within a core chromosome.</title>
        <authorList>
            <person name="Lapalu N."/>
            <person name="Simon A."/>
            <person name="Lu A."/>
            <person name="Plaumann P.-L."/>
            <person name="Amselem J."/>
            <person name="Pigne S."/>
            <person name="Auger A."/>
            <person name="Koch C."/>
            <person name="Dallery J.-F."/>
            <person name="O'Connell R.J."/>
        </authorList>
    </citation>
    <scope>NUCLEOTIDE SEQUENCE [LARGE SCALE GENOMIC DNA]</scope>
    <source>
        <strain evidence="8">CBS 520.97</strain>
    </source>
</reference>
<evidence type="ECO:0000259" key="6">
    <source>
        <dbReference type="PROSITE" id="PS50873"/>
    </source>
</evidence>
<evidence type="ECO:0000256" key="2">
    <source>
        <dbReference type="ARBA" id="ARBA00022617"/>
    </source>
</evidence>
<evidence type="ECO:0000256" key="1">
    <source>
        <dbReference type="ARBA" id="ARBA00022559"/>
    </source>
</evidence>
<keyword evidence="2" id="KW-0408">Iron</keyword>
<proteinExistence type="inferred from homology"/>
<name>A0AAX4I476_9PEZI</name>
<protein>
    <recommendedName>
        <fullName evidence="5">Peroxidase</fullName>
        <ecNumber evidence="5">1.11.1.-</ecNumber>
    </recommendedName>
</protein>
<dbReference type="KEGG" id="cdet:87939459"/>
<keyword evidence="2" id="KW-0349">Heme</keyword>
<sequence>MIEKSATAVQAGALCGLEEPDGKVLFSHPLPHSLSLAAHQFSLCSSFLWLLFPRGPEILEPPDAMKREVVAIVGGIAALAQVAEAAYVWPSKYDEIEDILSLQTGYRSRGFVEGVTPCSFGGNIAGRQFAAEWIRTAFHDVATTDAAAGAGGLDGSIWFELDRTENGGAAFNNTFSFFSNLYSVRASASDLLAMSVVVANAGCGGARMPFRAGRIDAVEAGPAGVPEPDTPMDTTRSTFAKAGFSESEMIALVACGHTLGGVHSRNNPHITGLDPTPDTVTKFDSTFDDFDNKIATEYLKGNTSNPLIVGKNETLNSDKRIFASDGNKTIQDLGCTKNGFKTACADVFTRMIDTVPSAVQLTEPIEAVDIKPYVGLSLGENGSIAFSGRVRVRTTEGTGRDVSDLTVHLSFADRNGEGTVTVPTTLDEGGVTYGLWGETFVWYQFETVIPAANGISKFLIHLTNPSANATTVYRNGGGSGYPLDDSLLYQASASCVDRTSVNNERTFTVTAAVREDRAADPVKIELVRLVRRQGIIHRQLVVETVDLAATADEGESGYVTFQGQIQLPTNGWSTSFDLVLGGGEKEVRLDFLKTQTCPRV</sequence>
<dbReference type="EC" id="1.11.1.-" evidence="5"/>
<keyword evidence="3 5" id="KW-0560">Oxidoreductase</keyword>
<comment type="similarity">
    <text evidence="4">Belongs to the peroxidase family.</text>
</comment>
<dbReference type="AlphaFoldDB" id="A0AAX4I476"/>
<dbReference type="PRINTS" id="PR00458">
    <property type="entry name" value="PEROXIDASE"/>
</dbReference>
<dbReference type="GeneID" id="87939459"/>
<dbReference type="RefSeq" id="XP_062775166.1">
    <property type="nucleotide sequence ID" value="XM_062919115.1"/>
</dbReference>
<dbReference type="Proteomes" id="UP001322277">
    <property type="component" value="Chromosome 2"/>
</dbReference>
<dbReference type="PANTHER" id="PTHR31356:SF53">
    <property type="entry name" value="HEME PEROXIDASE"/>
    <property type="match status" value="1"/>
</dbReference>
<dbReference type="GO" id="GO:0046872">
    <property type="term" value="F:metal ion binding"/>
    <property type="evidence" value="ECO:0007669"/>
    <property type="project" value="UniProtKB-UniRule"/>
</dbReference>
<dbReference type="Gene3D" id="1.10.420.10">
    <property type="entry name" value="Peroxidase, domain 2"/>
    <property type="match status" value="1"/>
</dbReference>
<dbReference type="EMBL" id="CP137306">
    <property type="protein sequence ID" value="WQF77942.1"/>
    <property type="molecule type" value="Genomic_DNA"/>
</dbReference>
<feature type="domain" description="Plant heme peroxidase family profile" evidence="6">
    <location>
        <begin position="187"/>
        <end position="391"/>
    </location>
</feature>
<evidence type="ECO:0000313" key="7">
    <source>
        <dbReference type="EMBL" id="WQF77942.1"/>
    </source>
</evidence>
<accession>A0AAX4I476</accession>
<dbReference type="GO" id="GO:0004601">
    <property type="term" value="F:peroxidase activity"/>
    <property type="evidence" value="ECO:0007669"/>
    <property type="project" value="UniProtKB-KW"/>
</dbReference>
<dbReference type="PROSITE" id="PS50873">
    <property type="entry name" value="PEROXIDASE_4"/>
    <property type="match status" value="1"/>
</dbReference>
<dbReference type="InterPro" id="IPR010255">
    <property type="entry name" value="Haem_peroxidase_sf"/>
</dbReference>
<evidence type="ECO:0000313" key="8">
    <source>
        <dbReference type="Proteomes" id="UP001322277"/>
    </source>
</evidence>
<gene>
    <name evidence="7" type="ORF">CDEST_02956</name>
</gene>